<gene>
    <name evidence="2" type="ORF">CEXT_189561</name>
</gene>
<protein>
    <recommendedName>
        <fullName evidence="4">Secreted protein</fullName>
    </recommendedName>
</protein>
<dbReference type="EMBL" id="BPLR01017028">
    <property type="protein sequence ID" value="GIY88191.1"/>
    <property type="molecule type" value="Genomic_DNA"/>
</dbReference>
<evidence type="ECO:0000256" key="1">
    <source>
        <dbReference type="SAM" id="Phobius"/>
    </source>
</evidence>
<evidence type="ECO:0000313" key="3">
    <source>
        <dbReference type="Proteomes" id="UP001054945"/>
    </source>
</evidence>
<keyword evidence="1" id="KW-1133">Transmembrane helix</keyword>
<organism evidence="2 3">
    <name type="scientific">Caerostris extrusa</name>
    <name type="common">Bark spider</name>
    <name type="synonym">Caerostris bankana</name>
    <dbReference type="NCBI Taxonomy" id="172846"/>
    <lineage>
        <taxon>Eukaryota</taxon>
        <taxon>Metazoa</taxon>
        <taxon>Ecdysozoa</taxon>
        <taxon>Arthropoda</taxon>
        <taxon>Chelicerata</taxon>
        <taxon>Arachnida</taxon>
        <taxon>Araneae</taxon>
        <taxon>Araneomorphae</taxon>
        <taxon>Entelegynae</taxon>
        <taxon>Araneoidea</taxon>
        <taxon>Araneidae</taxon>
        <taxon>Caerostris</taxon>
    </lineage>
</organism>
<name>A0AAV4WZ53_CAEEX</name>
<proteinExistence type="predicted"/>
<keyword evidence="1" id="KW-0812">Transmembrane</keyword>
<dbReference type="AlphaFoldDB" id="A0AAV4WZ53"/>
<reference evidence="2 3" key="1">
    <citation type="submission" date="2021-06" db="EMBL/GenBank/DDBJ databases">
        <title>Caerostris extrusa draft genome.</title>
        <authorList>
            <person name="Kono N."/>
            <person name="Arakawa K."/>
        </authorList>
    </citation>
    <scope>NUCLEOTIDE SEQUENCE [LARGE SCALE GENOMIC DNA]</scope>
</reference>
<evidence type="ECO:0000313" key="2">
    <source>
        <dbReference type="EMBL" id="GIY88191.1"/>
    </source>
</evidence>
<sequence length="104" mass="11589">MGRPVLKWLLAATGSAILNPHNSVANCLCREVGSLPERVIVCSTPFEMLLLSGREVRTRRKDESLLTLSLLIPKGLLGTVAWVILGNPWQWERYACKNKIVSCE</sequence>
<keyword evidence="3" id="KW-1185">Reference proteome</keyword>
<accession>A0AAV4WZ53</accession>
<comment type="caution">
    <text evidence="2">The sequence shown here is derived from an EMBL/GenBank/DDBJ whole genome shotgun (WGS) entry which is preliminary data.</text>
</comment>
<evidence type="ECO:0008006" key="4">
    <source>
        <dbReference type="Google" id="ProtNLM"/>
    </source>
</evidence>
<feature type="transmembrane region" description="Helical" evidence="1">
    <location>
        <begin position="65"/>
        <end position="85"/>
    </location>
</feature>
<keyword evidence="1" id="KW-0472">Membrane</keyword>
<dbReference type="Proteomes" id="UP001054945">
    <property type="component" value="Unassembled WGS sequence"/>
</dbReference>